<evidence type="ECO:0000256" key="5">
    <source>
        <dbReference type="ARBA" id="ARBA00022833"/>
    </source>
</evidence>
<dbReference type="SUPFAM" id="SSF57716">
    <property type="entry name" value="Glucocorticoid receptor-like (DNA-binding domain)"/>
    <property type="match status" value="1"/>
</dbReference>
<sequence length="384" mass="44083">MEEVCRACMTSTVALLNIFADQQHPSLADMLNECVACAIKLEDELPKKICLACICDVKAAFEFKRRCEKSHQVLSSQLRKGEMKLEAPEEDIHPEPEHLINEECDTEKSSKRDELSHIPDSEPRQKEADVQSELLITENWELAESDIDLGCVKVEHDEDIINEQQKESSATAPPKELSTIASDAKKSQFLCPHCAKSFTQSSHLNAHIRTHTGERPYKCPHCPKAFSQASNLRKHICIHSGERPFKCPHCTRAFTRHTDLQYHISTHPGKQVYKCTHCTRYFIEQSELDEHMRYHNGERTYKCTDCSREFSSAWQLQRHIRTHTGEHPFKCPHCPKNCIDKGDLGRHIRSHTGERPYKCPHCPKAFTRAAYLKSHISTHPEILI</sequence>
<keyword evidence="7" id="KW-0804">Transcription</keyword>
<dbReference type="OMA" id="CTRYFIE"/>
<dbReference type="FunFam" id="3.30.160.60:FF:000495">
    <property type="entry name" value="zinc finger protein 668"/>
    <property type="match status" value="1"/>
</dbReference>
<feature type="domain" description="C2H2-type" evidence="12">
    <location>
        <begin position="357"/>
        <end position="379"/>
    </location>
</feature>
<evidence type="ECO:0000313" key="15">
    <source>
        <dbReference type="Proteomes" id="UP000001070"/>
    </source>
</evidence>
<dbReference type="Gene3D" id="3.40.1800.20">
    <property type="match status" value="1"/>
</dbReference>
<dbReference type="SMART" id="SM00355">
    <property type="entry name" value="ZnF_C2H2"/>
    <property type="match status" value="7"/>
</dbReference>
<dbReference type="FunFam" id="3.30.160.60:FF:001732">
    <property type="entry name" value="Zgc:162936"/>
    <property type="match status" value="1"/>
</dbReference>
<keyword evidence="15" id="KW-1185">Reference proteome</keyword>
<dbReference type="FunFam" id="3.30.160.60:FF:002343">
    <property type="entry name" value="Zinc finger protein 33A"/>
    <property type="match status" value="2"/>
</dbReference>
<evidence type="ECO:0000313" key="14">
    <source>
        <dbReference type="EMBL" id="EDV99118.1"/>
    </source>
</evidence>
<evidence type="ECO:0000256" key="4">
    <source>
        <dbReference type="ARBA" id="ARBA00022771"/>
    </source>
</evidence>
<dbReference type="InterPro" id="IPR012934">
    <property type="entry name" value="Znf_AD"/>
</dbReference>
<dbReference type="PROSITE" id="PS50157">
    <property type="entry name" value="ZINC_FINGER_C2H2_2"/>
    <property type="match status" value="7"/>
</dbReference>
<keyword evidence="5 10" id="KW-0862">Zinc</keyword>
<reference evidence="14 15" key="1">
    <citation type="journal article" date="2007" name="Nature">
        <title>Evolution of genes and genomes on the Drosophila phylogeny.</title>
        <authorList>
            <consortium name="Drosophila 12 Genomes Consortium"/>
            <person name="Clark A.G."/>
            <person name="Eisen M.B."/>
            <person name="Smith D.R."/>
            <person name="Bergman C.M."/>
            <person name="Oliver B."/>
            <person name="Markow T.A."/>
            <person name="Kaufman T.C."/>
            <person name="Kellis M."/>
            <person name="Gelbart W."/>
            <person name="Iyer V.N."/>
            <person name="Pollard D.A."/>
            <person name="Sackton T.B."/>
            <person name="Larracuente A.M."/>
            <person name="Singh N.D."/>
            <person name="Abad J.P."/>
            <person name="Abt D.N."/>
            <person name="Adryan B."/>
            <person name="Aguade M."/>
            <person name="Akashi H."/>
            <person name="Anderson W.W."/>
            <person name="Aquadro C.F."/>
            <person name="Ardell D.H."/>
            <person name="Arguello R."/>
            <person name="Artieri C.G."/>
            <person name="Barbash D.A."/>
            <person name="Barker D."/>
            <person name="Barsanti P."/>
            <person name="Batterham P."/>
            <person name="Batzoglou S."/>
            <person name="Begun D."/>
            <person name="Bhutkar A."/>
            <person name="Blanco E."/>
            <person name="Bosak S.A."/>
            <person name="Bradley R.K."/>
            <person name="Brand A.D."/>
            <person name="Brent M.R."/>
            <person name="Brooks A.N."/>
            <person name="Brown R.H."/>
            <person name="Butlin R.K."/>
            <person name="Caggese C."/>
            <person name="Calvi B.R."/>
            <person name="Bernardo de Carvalho A."/>
            <person name="Caspi A."/>
            <person name="Castrezana S."/>
            <person name="Celniker S.E."/>
            <person name="Chang J.L."/>
            <person name="Chapple C."/>
            <person name="Chatterji S."/>
            <person name="Chinwalla A."/>
            <person name="Civetta A."/>
            <person name="Clifton S.W."/>
            <person name="Comeron J.M."/>
            <person name="Costello J.C."/>
            <person name="Coyne J.A."/>
            <person name="Daub J."/>
            <person name="David R.G."/>
            <person name="Delcher A.L."/>
            <person name="Delehaunty K."/>
            <person name="Do C.B."/>
            <person name="Ebling H."/>
            <person name="Edwards K."/>
            <person name="Eickbush T."/>
            <person name="Evans J.D."/>
            <person name="Filipski A."/>
            <person name="Findeiss S."/>
            <person name="Freyhult E."/>
            <person name="Fulton L."/>
            <person name="Fulton R."/>
            <person name="Garcia A.C."/>
            <person name="Gardiner A."/>
            <person name="Garfield D.A."/>
            <person name="Garvin B.E."/>
            <person name="Gibson G."/>
            <person name="Gilbert D."/>
            <person name="Gnerre S."/>
            <person name="Godfrey J."/>
            <person name="Good R."/>
            <person name="Gotea V."/>
            <person name="Gravely B."/>
            <person name="Greenberg A.J."/>
            <person name="Griffiths-Jones S."/>
            <person name="Gross S."/>
            <person name="Guigo R."/>
            <person name="Gustafson E.A."/>
            <person name="Haerty W."/>
            <person name="Hahn M.W."/>
            <person name="Halligan D.L."/>
            <person name="Halpern A.L."/>
            <person name="Halter G.M."/>
            <person name="Han M.V."/>
            <person name="Heger A."/>
            <person name="Hillier L."/>
            <person name="Hinrichs A.S."/>
            <person name="Holmes I."/>
            <person name="Hoskins R.A."/>
            <person name="Hubisz M.J."/>
            <person name="Hultmark D."/>
            <person name="Huntley M.A."/>
            <person name="Jaffe D.B."/>
            <person name="Jagadeeshan S."/>
            <person name="Jeck W.R."/>
            <person name="Johnson J."/>
            <person name="Jones C.D."/>
            <person name="Jordan W.C."/>
            <person name="Karpen G.H."/>
            <person name="Kataoka E."/>
            <person name="Keightley P.D."/>
            <person name="Kheradpour P."/>
            <person name="Kirkness E.F."/>
            <person name="Koerich L.B."/>
            <person name="Kristiansen K."/>
            <person name="Kudrna D."/>
            <person name="Kulathinal R.J."/>
            <person name="Kumar S."/>
            <person name="Kwok R."/>
            <person name="Lander E."/>
            <person name="Langley C.H."/>
            <person name="Lapoint R."/>
            <person name="Lazzaro B.P."/>
            <person name="Lee S.J."/>
            <person name="Levesque L."/>
            <person name="Li R."/>
            <person name="Lin C.F."/>
            <person name="Lin M.F."/>
            <person name="Lindblad-Toh K."/>
            <person name="Llopart A."/>
            <person name="Long M."/>
            <person name="Low L."/>
            <person name="Lozovsky E."/>
            <person name="Lu J."/>
            <person name="Luo M."/>
            <person name="Machado C.A."/>
            <person name="Makalowski W."/>
            <person name="Marzo M."/>
            <person name="Matsuda M."/>
            <person name="Matzkin L."/>
            <person name="McAllister B."/>
            <person name="McBride C.S."/>
            <person name="McKernan B."/>
            <person name="McKernan K."/>
            <person name="Mendez-Lago M."/>
            <person name="Minx P."/>
            <person name="Mollenhauer M.U."/>
            <person name="Montooth K."/>
            <person name="Mount S.M."/>
            <person name="Mu X."/>
            <person name="Myers E."/>
            <person name="Negre B."/>
            <person name="Newfeld S."/>
            <person name="Nielsen R."/>
            <person name="Noor M.A."/>
            <person name="O'Grady P."/>
            <person name="Pachter L."/>
            <person name="Papaceit M."/>
            <person name="Parisi M.J."/>
            <person name="Parisi M."/>
            <person name="Parts L."/>
            <person name="Pedersen J.S."/>
            <person name="Pesole G."/>
            <person name="Phillippy A.M."/>
            <person name="Ponting C.P."/>
            <person name="Pop M."/>
            <person name="Porcelli D."/>
            <person name="Powell J.R."/>
            <person name="Prohaska S."/>
            <person name="Pruitt K."/>
            <person name="Puig M."/>
            <person name="Quesneville H."/>
            <person name="Ram K.R."/>
            <person name="Rand D."/>
            <person name="Rasmussen M.D."/>
            <person name="Reed L.K."/>
            <person name="Reenan R."/>
            <person name="Reily A."/>
            <person name="Remington K.A."/>
            <person name="Rieger T.T."/>
            <person name="Ritchie M.G."/>
            <person name="Robin C."/>
            <person name="Rogers Y.H."/>
            <person name="Rohde C."/>
            <person name="Rozas J."/>
            <person name="Rubenfield M.J."/>
            <person name="Ruiz A."/>
            <person name="Russo S."/>
            <person name="Salzberg S.L."/>
            <person name="Sanchez-Gracia A."/>
            <person name="Saranga D.J."/>
            <person name="Sato H."/>
            <person name="Schaeffer S.W."/>
            <person name="Schatz M.C."/>
            <person name="Schlenke T."/>
            <person name="Schwartz R."/>
            <person name="Segarra C."/>
            <person name="Singh R.S."/>
            <person name="Sirot L."/>
            <person name="Sirota M."/>
            <person name="Sisneros N.B."/>
            <person name="Smith C.D."/>
            <person name="Smith T.F."/>
            <person name="Spieth J."/>
            <person name="Stage D.E."/>
            <person name="Stark A."/>
            <person name="Stephan W."/>
            <person name="Strausberg R.L."/>
            <person name="Strempel S."/>
            <person name="Sturgill D."/>
            <person name="Sutton G."/>
            <person name="Sutton G.G."/>
            <person name="Tao W."/>
            <person name="Teichmann S."/>
            <person name="Tobari Y.N."/>
            <person name="Tomimura Y."/>
            <person name="Tsolas J.M."/>
            <person name="Valente V.L."/>
            <person name="Venter E."/>
            <person name="Venter J.C."/>
            <person name="Vicario S."/>
            <person name="Vieira F.G."/>
            <person name="Vilella A.J."/>
            <person name="Villasante A."/>
            <person name="Walenz B."/>
            <person name="Wang J."/>
            <person name="Wasserman M."/>
            <person name="Watts T."/>
            <person name="Wilson D."/>
            <person name="Wilson R.K."/>
            <person name="Wing R.A."/>
            <person name="Wolfner M.F."/>
            <person name="Wong A."/>
            <person name="Wong G.K."/>
            <person name="Wu C.I."/>
            <person name="Wu G."/>
            <person name="Yamamoto D."/>
            <person name="Yang H.P."/>
            <person name="Yang S.P."/>
            <person name="Yorke J.A."/>
            <person name="Yoshida K."/>
            <person name="Zdobnov E."/>
            <person name="Zhang P."/>
            <person name="Zhang Y."/>
            <person name="Zimin A.V."/>
            <person name="Baldwin J."/>
            <person name="Abdouelleil A."/>
            <person name="Abdulkadir J."/>
            <person name="Abebe A."/>
            <person name="Abera B."/>
            <person name="Abreu J."/>
            <person name="Acer S.C."/>
            <person name="Aftuck L."/>
            <person name="Alexander A."/>
            <person name="An P."/>
            <person name="Anderson E."/>
            <person name="Anderson S."/>
            <person name="Arachi H."/>
            <person name="Azer M."/>
            <person name="Bachantsang P."/>
            <person name="Barry A."/>
            <person name="Bayul T."/>
            <person name="Berlin A."/>
            <person name="Bessette D."/>
            <person name="Bloom T."/>
            <person name="Blye J."/>
            <person name="Boguslavskiy L."/>
            <person name="Bonnet C."/>
            <person name="Boukhgalter B."/>
            <person name="Bourzgui I."/>
            <person name="Brown A."/>
            <person name="Cahill P."/>
            <person name="Channer S."/>
            <person name="Cheshatsang Y."/>
            <person name="Chuda L."/>
            <person name="Citroen M."/>
            <person name="Collymore A."/>
            <person name="Cooke P."/>
            <person name="Costello M."/>
            <person name="D'Aco K."/>
            <person name="Daza R."/>
            <person name="De Haan G."/>
            <person name="DeGray S."/>
            <person name="DeMaso C."/>
            <person name="Dhargay N."/>
            <person name="Dooley K."/>
            <person name="Dooley E."/>
            <person name="Doricent M."/>
            <person name="Dorje P."/>
            <person name="Dorjee K."/>
            <person name="Dupes A."/>
            <person name="Elong R."/>
            <person name="Falk J."/>
            <person name="Farina A."/>
            <person name="Faro S."/>
            <person name="Ferguson D."/>
            <person name="Fisher S."/>
            <person name="Foley C.D."/>
            <person name="Franke A."/>
            <person name="Friedrich D."/>
            <person name="Gadbois L."/>
            <person name="Gearin G."/>
            <person name="Gearin C.R."/>
            <person name="Giannoukos G."/>
            <person name="Goode T."/>
            <person name="Graham J."/>
            <person name="Grandbois E."/>
            <person name="Grewal S."/>
            <person name="Gyaltsen K."/>
            <person name="Hafez N."/>
            <person name="Hagos B."/>
            <person name="Hall J."/>
            <person name="Henson C."/>
            <person name="Hollinger A."/>
            <person name="Honan T."/>
            <person name="Huard M.D."/>
            <person name="Hughes L."/>
            <person name="Hurhula B."/>
            <person name="Husby M.E."/>
            <person name="Kamat A."/>
            <person name="Kanga B."/>
            <person name="Kashin S."/>
            <person name="Khazanovich D."/>
            <person name="Kisner P."/>
            <person name="Lance K."/>
            <person name="Lara M."/>
            <person name="Lee W."/>
            <person name="Lennon N."/>
            <person name="Letendre F."/>
            <person name="LeVine R."/>
            <person name="Lipovsky A."/>
            <person name="Liu X."/>
            <person name="Liu J."/>
            <person name="Liu S."/>
            <person name="Lokyitsang T."/>
            <person name="Lokyitsang Y."/>
            <person name="Lubonja R."/>
            <person name="Lui A."/>
            <person name="MacDonald P."/>
            <person name="Magnisalis V."/>
            <person name="Maru K."/>
            <person name="Matthews C."/>
            <person name="McCusker W."/>
            <person name="McDonough S."/>
            <person name="Mehta T."/>
            <person name="Meldrim J."/>
            <person name="Meneus L."/>
            <person name="Mihai O."/>
            <person name="Mihalev A."/>
            <person name="Mihova T."/>
            <person name="Mittelman R."/>
            <person name="Mlenga V."/>
            <person name="Montmayeur A."/>
            <person name="Mulrain L."/>
            <person name="Navidi A."/>
            <person name="Naylor J."/>
            <person name="Negash T."/>
            <person name="Nguyen T."/>
            <person name="Nguyen N."/>
            <person name="Nicol R."/>
            <person name="Norbu C."/>
            <person name="Norbu N."/>
            <person name="Novod N."/>
            <person name="O'Neill B."/>
            <person name="Osman S."/>
            <person name="Markiewicz E."/>
            <person name="Oyono O.L."/>
            <person name="Patti C."/>
            <person name="Phunkhang P."/>
            <person name="Pierre F."/>
            <person name="Priest M."/>
            <person name="Raghuraman S."/>
            <person name="Rege F."/>
            <person name="Reyes R."/>
            <person name="Rise C."/>
            <person name="Rogov P."/>
            <person name="Ross K."/>
            <person name="Ryan E."/>
            <person name="Settipalli S."/>
            <person name="Shea T."/>
            <person name="Sherpa N."/>
            <person name="Shi L."/>
            <person name="Shih D."/>
            <person name="Sparrow T."/>
            <person name="Spaulding J."/>
            <person name="Stalker J."/>
            <person name="Stange-Thomann N."/>
            <person name="Stavropoulos S."/>
            <person name="Stone C."/>
            <person name="Strader C."/>
            <person name="Tesfaye S."/>
            <person name="Thomson T."/>
            <person name="Thoulutsang Y."/>
            <person name="Thoulutsang D."/>
            <person name="Topham K."/>
            <person name="Topping I."/>
            <person name="Tsamla T."/>
            <person name="Vassiliev H."/>
            <person name="Vo A."/>
            <person name="Wangchuk T."/>
            <person name="Wangdi T."/>
            <person name="Weiand M."/>
            <person name="Wilkinson J."/>
            <person name="Wilson A."/>
            <person name="Yadav S."/>
            <person name="Young G."/>
            <person name="Yu Q."/>
            <person name="Zembek L."/>
            <person name="Zhong D."/>
            <person name="Zimmer A."/>
            <person name="Zwirko Z."/>
            <person name="Jaffe D.B."/>
            <person name="Alvarez P."/>
            <person name="Brockman W."/>
            <person name="Butler J."/>
            <person name="Chin C."/>
            <person name="Gnerre S."/>
            <person name="Grabherr M."/>
            <person name="Kleber M."/>
            <person name="Mauceli E."/>
            <person name="MacCallum I."/>
        </authorList>
    </citation>
    <scope>NUCLEOTIDE SEQUENCE [LARGE SCALE GENOMIC DNA]</scope>
    <source>
        <strain evidence="15">Tucson 15287-2541.00</strain>
    </source>
</reference>
<protein>
    <submittedName>
        <fullName evidence="14">GH13680</fullName>
    </submittedName>
</protein>
<feature type="binding site" evidence="10">
    <location>
        <position position="8"/>
    </location>
    <ligand>
        <name>Zn(2+)</name>
        <dbReference type="ChEBI" id="CHEBI:29105"/>
    </ligand>
</feature>
<dbReference type="KEGG" id="dgr:6566794"/>
<dbReference type="AlphaFoldDB" id="B4JQD8"/>
<evidence type="ECO:0000256" key="7">
    <source>
        <dbReference type="ARBA" id="ARBA00023163"/>
    </source>
</evidence>
<feature type="binding site" evidence="10">
    <location>
        <position position="50"/>
    </location>
    <ligand>
        <name>Zn(2+)</name>
        <dbReference type="ChEBI" id="CHEBI:29105"/>
    </ligand>
</feature>
<feature type="domain" description="C2H2-type" evidence="12">
    <location>
        <begin position="329"/>
        <end position="356"/>
    </location>
</feature>
<evidence type="ECO:0000256" key="8">
    <source>
        <dbReference type="ARBA" id="ARBA00023242"/>
    </source>
</evidence>
<dbReference type="GO" id="GO:0005634">
    <property type="term" value="C:nucleus"/>
    <property type="evidence" value="ECO:0007669"/>
    <property type="project" value="UniProtKB-SubCell"/>
</dbReference>
<dbReference type="InterPro" id="IPR013087">
    <property type="entry name" value="Znf_C2H2_type"/>
</dbReference>
<keyword evidence="4 9" id="KW-0863">Zinc-finger</keyword>
<feature type="region of interest" description="Disordered" evidence="11">
    <location>
        <begin position="87"/>
        <end position="129"/>
    </location>
</feature>
<evidence type="ECO:0000259" key="12">
    <source>
        <dbReference type="PROSITE" id="PS50157"/>
    </source>
</evidence>
<dbReference type="Proteomes" id="UP000001070">
    <property type="component" value="Unassembled WGS sequence"/>
</dbReference>
<keyword evidence="2 10" id="KW-0479">Metal-binding</keyword>
<dbReference type="OrthoDB" id="8895262at2759"/>
<dbReference type="InterPro" id="IPR036236">
    <property type="entry name" value="Znf_C2H2_sf"/>
</dbReference>
<evidence type="ECO:0000256" key="3">
    <source>
        <dbReference type="ARBA" id="ARBA00022737"/>
    </source>
</evidence>
<dbReference type="FunFam" id="3.30.160.60:FF:000744">
    <property type="entry name" value="zinc finger E-box-binding homeobox 1"/>
    <property type="match status" value="1"/>
</dbReference>
<dbReference type="HOGENOM" id="CLU_002678_94_1_1"/>
<name>B4JQD8_DROGR</name>
<feature type="domain" description="C2H2-type" evidence="12">
    <location>
        <begin position="245"/>
        <end position="272"/>
    </location>
</feature>
<dbReference type="PANTHER" id="PTHR23235:SF142">
    <property type="entry name" value="ZINC FINGER PROTEIN 384"/>
    <property type="match status" value="1"/>
</dbReference>
<evidence type="ECO:0000256" key="2">
    <source>
        <dbReference type="ARBA" id="ARBA00022723"/>
    </source>
</evidence>
<organism evidence="15">
    <name type="scientific">Drosophila grimshawi</name>
    <name type="common">Hawaiian fruit fly</name>
    <name type="synonym">Idiomyia grimshawi</name>
    <dbReference type="NCBI Taxonomy" id="7222"/>
    <lineage>
        <taxon>Eukaryota</taxon>
        <taxon>Metazoa</taxon>
        <taxon>Ecdysozoa</taxon>
        <taxon>Arthropoda</taxon>
        <taxon>Hexapoda</taxon>
        <taxon>Insecta</taxon>
        <taxon>Pterygota</taxon>
        <taxon>Neoptera</taxon>
        <taxon>Endopterygota</taxon>
        <taxon>Diptera</taxon>
        <taxon>Brachycera</taxon>
        <taxon>Muscomorpha</taxon>
        <taxon>Ephydroidea</taxon>
        <taxon>Drosophilidae</taxon>
        <taxon>Drosophila</taxon>
        <taxon>Hawaiian Drosophila</taxon>
    </lineage>
</organism>
<dbReference type="GO" id="GO:0008270">
    <property type="term" value="F:zinc ion binding"/>
    <property type="evidence" value="ECO:0007669"/>
    <property type="project" value="UniProtKB-UniRule"/>
</dbReference>
<evidence type="ECO:0000256" key="11">
    <source>
        <dbReference type="SAM" id="MobiDB-lite"/>
    </source>
</evidence>
<dbReference type="SUPFAM" id="SSF57667">
    <property type="entry name" value="beta-beta-alpha zinc fingers"/>
    <property type="match status" value="4"/>
</dbReference>
<feature type="domain" description="C2H2-type" evidence="12">
    <location>
        <begin position="189"/>
        <end position="216"/>
    </location>
</feature>
<dbReference type="FunCoup" id="B4JQD8">
    <property type="interactions" value="75"/>
</dbReference>
<proteinExistence type="predicted"/>
<dbReference type="PROSITE" id="PS00028">
    <property type="entry name" value="ZINC_FINGER_C2H2_1"/>
    <property type="match status" value="7"/>
</dbReference>
<keyword evidence="3" id="KW-0677">Repeat</keyword>
<dbReference type="GO" id="GO:0043565">
    <property type="term" value="F:sequence-specific DNA binding"/>
    <property type="evidence" value="ECO:0007669"/>
    <property type="project" value="UniProtKB-ARBA"/>
</dbReference>
<dbReference type="PROSITE" id="PS51915">
    <property type="entry name" value="ZAD"/>
    <property type="match status" value="1"/>
</dbReference>
<dbReference type="PhylomeDB" id="B4JQD8"/>
<keyword evidence="6" id="KW-0805">Transcription regulation</keyword>
<dbReference type="SMR" id="B4JQD8"/>
<comment type="subcellular location">
    <subcellularLocation>
        <location evidence="1">Nucleus</location>
    </subcellularLocation>
</comment>
<feature type="binding site" evidence="10">
    <location>
        <position position="5"/>
    </location>
    <ligand>
        <name>Zn(2+)</name>
        <dbReference type="ChEBI" id="CHEBI:29105"/>
    </ligand>
</feature>
<dbReference type="InParanoid" id="B4JQD8"/>
<evidence type="ECO:0000256" key="9">
    <source>
        <dbReference type="PROSITE-ProRule" id="PRU00042"/>
    </source>
</evidence>
<dbReference type="GO" id="GO:0045893">
    <property type="term" value="P:positive regulation of DNA-templated transcription"/>
    <property type="evidence" value="ECO:0007669"/>
    <property type="project" value="UniProtKB-ARBA"/>
</dbReference>
<dbReference type="PANTHER" id="PTHR23235">
    <property type="entry name" value="KRUEPPEL-LIKE TRANSCRIPTION FACTOR"/>
    <property type="match status" value="1"/>
</dbReference>
<dbReference type="GO" id="GO:0032502">
    <property type="term" value="P:developmental process"/>
    <property type="evidence" value="ECO:0007669"/>
    <property type="project" value="UniProtKB-ARBA"/>
</dbReference>
<feature type="domain" description="C2H2-type" evidence="12">
    <location>
        <begin position="217"/>
        <end position="244"/>
    </location>
</feature>
<evidence type="ECO:0000259" key="13">
    <source>
        <dbReference type="PROSITE" id="PS51915"/>
    </source>
</evidence>
<dbReference type="GO" id="GO:0005694">
    <property type="term" value="C:chromosome"/>
    <property type="evidence" value="ECO:0007669"/>
    <property type="project" value="UniProtKB-ARBA"/>
</dbReference>
<evidence type="ECO:0000256" key="10">
    <source>
        <dbReference type="PROSITE-ProRule" id="PRU01263"/>
    </source>
</evidence>
<accession>B4JQD8</accession>
<feature type="binding site" evidence="10">
    <location>
        <position position="53"/>
    </location>
    <ligand>
        <name>Zn(2+)</name>
        <dbReference type="ChEBI" id="CHEBI:29105"/>
    </ligand>
</feature>
<dbReference type="Pfam" id="PF00096">
    <property type="entry name" value="zf-C2H2"/>
    <property type="match status" value="7"/>
</dbReference>
<dbReference type="eggNOG" id="KOG1721">
    <property type="taxonomic scope" value="Eukaryota"/>
</dbReference>
<keyword evidence="8" id="KW-0539">Nucleus</keyword>
<dbReference type="FunFam" id="3.30.160.60:FF:000202">
    <property type="entry name" value="Zinc finger protein 574"/>
    <property type="match status" value="1"/>
</dbReference>
<feature type="domain" description="ZAD" evidence="13">
    <location>
        <begin position="3"/>
        <end position="77"/>
    </location>
</feature>
<dbReference type="Gene3D" id="3.30.160.60">
    <property type="entry name" value="Classic Zinc Finger"/>
    <property type="match status" value="7"/>
</dbReference>
<dbReference type="EMBL" id="CH916372">
    <property type="protein sequence ID" value="EDV99118.1"/>
    <property type="molecule type" value="Genomic_DNA"/>
</dbReference>
<dbReference type="Pfam" id="PF07776">
    <property type="entry name" value="zf-AD"/>
    <property type="match status" value="1"/>
</dbReference>
<dbReference type="SMART" id="SM00868">
    <property type="entry name" value="zf-AD"/>
    <property type="match status" value="1"/>
</dbReference>
<gene>
    <name evidence="14" type="primary">Dgri\GH13680</name>
    <name evidence="14" type="ORF">Dgri_GH13680</name>
</gene>
<dbReference type="GO" id="GO:0045892">
    <property type="term" value="P:negative regulation of DNA-templated transcription"/>
    <property type="evidence" value="ECO:0007669"/>
    <property type="project" value="UniProtKB-ARBA"/>
</dbReference>
<feature type="domain" description="C2H2-type" evidence="12">
    <location>
        <begin position="273"/>
        <end position="300"/>
    </location>
</feature>
<evidence type="ECO:0000256" key="6">
    <source>
        <dbReference type="ARBA" id="ARBA00023015"/>
    </source>
</evidence>
<feature type="domain" description="C2H2-type" evidence="12">
    <location>
        <begin position="301"/>
        <end position="328"/>
    </location>
</feature>
<evidence type="ECO:0000256" key="1">
    <source>
        <dbReference type="ARBA" id="ARBA00004123"/>
    </source>
</evidence>